<reference evidence="6" key="2">
    <citation type="submission" date="2020-11" db="EMBL/GenBank/DDBJ databases">
        <authorList>
            <person name="Cecchin M."/>
            <person name="Marcolungo L."/>
            <person name="Rossato M."/>
            <person name="Girolomoni L."/>
            <person name="Cosentino E."/>
            <person name="Cuine S."/>
            <person name="Li-Beisson Y."/>
            <person name="Delledonne M."/>
            <person name="Ballottari M."/>
        </authorList>
    </citation>
    <scope>NUCLEOTIDE SEQUENCE</scope>
    <source>
        <strain evidence="6">211/11P</strain>
        <tissue evidence="6">Whole cell</tissue>
    </source>
</reference>
<feature type="compositionally biased region" description="Low complexity" evidence="2">
    <location>
        <begin position="222"/>
        <end position="235"/>
    </location>
</feature>
<dbReference type="OrthoDB" id="109543at2759"/>
<comment type="caution">
    <text evidence="6">The sequence shown here is derived from an EMBL/GenBank/DDBJ whole genome shotgun (WGS) entry which is preliminary data.</text>
</comment>
<name>A0A9D4YZW1_CHLVU</name>
<dbReference type="Pfam" id="PF00644">
    <property type="entry name" value="PARP"/>
    <property type="match status" value="1"/>
</dbReference>
<feature type="compositionally biased region" description="Low complexity" evidence="2">
    <location>
        <begin position="198"/>
        <end position="210"/>
    </location>
</feature>
<dbReference type="Gene3D" id="3.90.228.10">
    <property type="match status" value="1"/>
</dbReference>
<dbReference type="Proteomes" id="UP001055712">
    <property type="component" value="Unassembled WGS sequence"/>
</dbReference>
<dbReference type="InterPro" id="IPR015940">
    <property type="entry name" value="UBA"/>
</dbReference>
<dbReference type="GO" id="GO:0005634">
    <property type="term" value="C:nucleus"/>
    <property type="evidence" value="ECO:0007669"/>
    <property type="project" value="TreeGrafter"/>
</dbReference>
<dbReference type="SMART" id="SM00165">
    <property type="entry name" value="UBA"/>
    <property type="match status" value="2"/>
</dbReference>
<dbReference type="PROSITE" id="PS50127">
    <property type="entry name" value="UBC_2"/>
    <property type="match status" value="1"/>
</dbReference>
<dbReference type="Gene3D" id="3.10.110.10">
    <property type="entry name" value="Ubiquitin Conjugating Enzyme"/>
    <property type="match status" value="1"/>
</dbReference>
<sequence length="782" mass="81900">MAEFKALSKDIAKGGLPGVTRVGYLEDDVMTWRLQVSSFDDDVAAGRALNKQLSQLARQYGDAHRHVVLEVRFPEDYPTSPFFLRVVRPRMAMYTGHVTAGGSVCIEALTQSGTEGSWQASYCVEGILTTVLCNMLHCETVFVRTAMGGGQAGPLRIDLQRGRAVTQEYSLSEARGAFSRMLAHHQQSGWTDGRAVAAPATNQAASAPMARVPKPRAVVPTSRVRPAAGVAAGAKASKRQPLQSLQSTSAAATHASTLAGSGAAAALPRKQADAPVLIDLLSDSDSEEGAAAAAAVLPKRRRAAQPAALATARTRPAAAAQQQPSELPVTVVDLVGDSNDAGTRQEQQQRRRGLLQQQAPLASLACPPPPPSLAERLQAANTKTCLDLVLPPEHWHVTDELLHGKLQLVVLPLPGAGGDRQEDKEADVTELILNGASRSDALRALRVAKGDVVAAMCWLLEQSGQGGHDPRALAQLRANGLSVEDAAAALTAAGGDLSTALTHSFQCMNRGGPAAVARRAATGGKAAASTAAGAATTSGAGEAAAKRQAQAERRQAEVAEARRVLARFAANGGVASKRVLRIERIQNLDLYSQYVRRRARVAKEAGRAGHGVNERCLFHGADKETLVIICQEGFDSRVSNLHGSLGAGNYFAESSSYSDAYSRMGKHASTAAAMPGLVLPLPLLGGLGLPSGQPSYRGGVASGVWAAAHPAAAHRNGAAAGQPQFVPDGVAMLLRDVALGKQGTPHAGMRRPADGCQSSLGGTYHAVYHNDQAYPTHIIHYK</sequence>
<feature type="region of interest" description="Disordered" evidence="2">
    <location>
        <begin position="198"/>
        <end position="249"/>
    </location>
</feature>
<dbReference type="GO" id="GO:1990404">
    <property type="term" value="F:NAD+-protein mono-ADP-ribosyltransferase activity"/>
    <property type="evidence" value="ECO:0007669"/>
    <property type="project" value="TreeGrafter"/>
</dbReference>
<feature type="region of interest" description="Disordered" evidence="2">
    <location>
        <begin position="306"/>
        <end position="325"/>
    </location>
</feature>
<keyword evidence="1" id="KW-0808">Transferase</keyword>
<evidence type="ECO:0000259" key="4">
    <source>
        <dbReference type="PROSITE" id="PS50127"/>
    </source>
</evidence>
<evidence type="ECO:0000313" key="6">
    <source>
        <dbReference type="EMBL" id="KAI3435555.1"/>
    </source>
</evidence>
<evidence type="ECO:0000259" key="3">
    <source>
        <dbReference type="PROSITE" id="PS50030"/>
    </source>
</evidence>
<dbReference type="EMBL" id="SIDB01000002">
    <property type="protein sequence ID" value="KAI3435555.1"/>
    <property type="molecule type" value="Genomic_DNA"/>
</dbReference>
<dbReference type="CDD" id="cd23802">
    <property type="entry name" value="UBCc_UBE2Q"/>
    <property type="match status" value="1"/>
</dbReference>
<gene>
    <name evidence="6" type="ORF">D9Q98_001620</name>
</gene>
<keyword evidence="1" id="KW-0328">Glycosyltransferase</keyword>
<feature type="domain" description="UBC core" evidence="4">
    <location>
        <begin position="1"/>
        <end position="178"/>
    </location>
</feature>
<dbReference type="InterPro" id="IPR012317">
    <property type="entry name" value="Poly(ADP-ribose)pol_cat_dom"/>
</dbReference>
<accession>A0A9D4YZW1</accession>
<evidence type="ECO:0000256" key="2">
    <source>
        <dbReference type="SAM" id="MobiDB-lite"/>
    </source>
</evidence>
<dbReference type="InterPro" id="IPR016135">
    <property type="entry name" value="UBQ-conjugating_enzyme/RWD"/>
</dbReference>
<protein>
    <recommendedName>
        <fullName evidence="1">Poly [ADP-ribose] polymerase</fullName>
        <shortName evidence="1">PARP</shortName>
        <ecNumber evidence="1">2.4.2.-</ecNumber>
    </recommendedName>
</protein>
<feature type="domain" description="PARP catalytic" evidence="5">
    <location>
        <begin position="537"/>
        <end position="782"/>
    </location>
</feature>
<reference evidence="6" key="1">
    <citation type="journal article" date="2019" name="Plant J.">
        <title>Chlorella vulgaris genome assembly and annotation reveals the molecular basis for metabolic acclimation to high light conditions.</title>
        <authorList>
            <person name="Cecchin M."/>
            <person name="Marcolungo L."/>
            <person name="Rossato M."/>
            <person name="Girolomoni L."/>
            <person name="Cosentino E."/>
            <person name="Cuine S."/>
            <person name="Li-Beisson Y."/>
            <person name="Delledonne M."/>
            <person name="Ballottari M."/>
        </authorList>
    </citation>
    <scope>NUCLEOTIDE SEQUENCE</scope>
    <source>
        <strain evidence="6">211/11P</strain>
    </source>
</reference>
<evidence type="ECO:0000259" key="5">
    <source>
        <dbReference type="PROSITE" id="PS51059"/>
    </source>
</evidence>
<dbReference type="SUPFAM" id="SSF56399">
    <property type="entry name" value="ADP-ribosylation"/>
    <property type="match status" value="1"/>
</dbReference>
<feature type="domain" description="UBA" evidence="3">
    <location>
        <begin position="421"/>
        <end position="462"/>
    </location>
</feature>
<dbReference type="EC" id="2.4.2.-" evidence="1"/>
<proteinExistence type="predicted"/>
<dbReference type="AlphaFoldDB" id="A0A9D4YZW1"/>
<dbReference type="SUPFAM" id="SSF54495">
    <property type="entry name" value="UBC-like"/>
    <property type="match status" value="1"/>
</dbReference>
<feature type="compositionally biased region" description="Low complexity" evidence="2">
    <location>
        <begin position="306"/>
        <end position="324"/>
    </location>
</feature>
<dbReference type="InterPro" id="IPR000608">
    <property type="entry name" value="UBC"/>
</dbReference>
<evidence type="ECO:0000313" key="7">
    <source>
        <dbReference type="Proteomes" id="UP001055712"/>
    </source>
</evidence>
<evidence type="ECO:0000256" key="1">
    <source>
        <dbReference type="RuleBase" id="RU362114"/>
    </source>
</evidence>
<dbReference type="GO" id="GO:0003950">
    <property type="term" value="F:NAD+ poly-ADP-ribosyltransferase activity"/>
    <property type="evidence" value="ECO:0007669"/>
    <property type="project" value="UniProtKB-UniRule"/>
</dbReference>
<keyword evidence="1" id="KW-0520">NAD</keyword>
<dbReference type="PANTHER" id="PTHR45740">
    <property type="entry name" value="POLY [ADP-RIBOSE] POLYMERASE"/>
    <property type="match status" value="1"/>
</dbReference>
<dbReference type="PROSITE" id="PS51059">
    <property type="entry name" value="PARP_CATALYTIC"/>
    <property type="match status" value="1"/>
</dbReference>
<dbReference type="PANTHER" id="PTHR45740:SF2">
    <property type="entry name" value="POLY [ADP-RIBOSE] POLYMERASE"/>
    <property type="match status" value="1"/>
</dbReference>
<dbReference type="InterPro" id="IPR051712">
    <property type="entry name" value="ARTD-AVP"/>
</dbReference>
<organism evidence="6 7">
    <name type="scientific">Chlorella vulgaris</name>
    <name type="common">Green alga</name>
    <dbReference type="NCBI Taxonomy" id="3077"/>
    <lineage>
        <taxon>Eukaryota</taxon>
        <taxon>Viridiplantae</taxon>
        <taxon>Chlorophyta</taxon>
        <taxon>core chlorophytes</taxon>
        <taxon>Trebouxiophyceae</taxon>
        <taxon>Chlorellales</taxon>
        <taxon>Chlorellaceae</taxon>
        <taxon>Chlorella clade</taxon>
        <taxon>Chlorella</taxon>
    </lineage>
</organism>
<keyword evidence="7" id="KW-1185">Reference proteome</keyword>
<dbReference type="PROSITE" id="PS50030">
    <property type="entry name" value="UBA"/>
    <property type="match status" value="1"/>
</dbReference>